<evidence type="ECO:0000256" key="1">
    <source>
        <dbReference type="ARBA" id="ARBA00004141"/>
    </source>
</evidence>
<accession>A0ABR1HEY5</accession>
<organism evidence="7 8">
    <name type="scientific">Neonectria magnoliae</name>
    <dbReference type="NCBI Taxonomy" id="2732573"/>
    <lineage>
        <taxon>Eukaryota</taxon>
        <taxon>Fungi</taxon>
        <taxon>Dikarya</taxon>
        <taxon>Ascomycota</taxon>
        <taxon>Pezizomycotina</taxon>
        <taxon>Sordariomycetes</taxon>
        <taxon>Hypocreomycetidae</taxon>
        <taxon>Hypocreales</taxon>
        <taxon>Nectriaceae</taxon>
        <taxon>Neonectria</taxon>
    </lineage>
</organism>
<reference evidence="7 8" key="1">
    <citation type="journal article" date="2025" name="Microbiol. Resour. Announc.">
        <title>Draft genome sequences for Neonectria magnoliae and Neonectria punicea, canker pathogens of Liriodendron tulipifera and Acer saccharum in West Virginia.</title>
        <authorList>
            <person name="Petronek H.M."/>
            <person name="Kasson M.T."/>
            <person name="Metheny A.M."/>
            <person name="Stauder C.M."/>
            <person name="Lovett B."/>
            <person name="Lynch S.C."/>
            <person name="Garnas J.R."/>
            <person name="Kasson L.R."/>
            <person name="Stajich J.E."/>
        </authorList>
    </citation>
    <scope>NUCLEOTIDE SEQUENCE [LARGE SCALE GENOMIC DNA]</scope>
    <source>
        <strain evidence="7 8">NRRL 64651</strain>
    </source>
</reference>
<evidence type="ECO:0000256" key="6">
    <source>
        <dbReference type="SAM" id="Phobius"/>
    </source>
</evidence>
<feature type="transmembrane region" description="Helical" evidence="6">
    <location>
        <begin position="19"/>
        <end position="36"/>
    </location>
</feature>
<keyword evidence="4 6" id="KW-0472">Membrane</keyword>
<evidence type="ECO:0000313" key="7">
    <source>
        <dbReference type="EMBL" id="KAK7419700.1"/>
    </source>
</evidence>
<evidence type="ECO:0000256" key="4">
    <source>
        <dbReference type="ARBA" id="ARBA00023136"/>
    </source>
</evidence>
<feature type="transmembrane region" description="Helical" evidence="6">
    <location>
        <begin position="86"/>
        <end position="108"/>
    </location>
</feature>
<dbReference type="Proteomes" id="UP001498421">
    <property type="component" value="Unassembled WGS sequence"/>
</dbReference>
<evidence type="ECO:0000256" key="2">
    <source>
        <dbReference type="ARBA" id="ARBA00022692"/>
    </source>
</evidence>
<evidence type="ECO:0000256" key="3">
    <source>
        <dbReference type="ARBA" id="ARBA00022989"/>
    </source>
</evidence>
<protein>
    <submittedName>
        <fullName evidence="7">Uncharacterized protein</fullName>
    </submittedName>
</protein>
<keyword evidence="3 6" id="KW-1133">Transmembrane helix</keyword>
<dbReference type="Pfam" id="PF13520">
    <property type="entry name" value="AA_permease_2"/>
    <property type="match status" value="1"/>
</dbReference>
<feature type="region of interest" description="Disordered" evidence="5">
    <location>
        <begin position="163"/>
        <end position="183"/>
    </location>
</feature>
<feature type="transmembrane region" description="Helical" evidence="6">
    <location>
        <begin position="56"/>
        <end position="74"/>
    </location>
</feature>
<keyword evidence="8" id="KW-1185">Reference proteome</keyword>
<dbReference type="InterPro" id="IPR002293">
    <property type="entry name" value="AA/rel_permease1"/>
</dbReference>
<name>A0ABR1HEY5_9HYPO</name>
<evidence type="ECO:0000256" key="5">
    <source>
        <dbReference type="SAM" id="MobiDB-lite"/>
    </source>
</evidence>
<dbReference type="EMBL" id="JAZAVK010000145">
    <property type="protein sequence ID" value="KAK7419700.1"/>
    <property type="molecule type" value="Genomic_DNA"/>
</dbReference>
<gene>
    <name evidence="7" type="ORF">QQZ08_010713</name>
</gene>
<keyword evidence="2 6" id="KW-0812">Transmembrane</keyword>
<sequence>MIIAPPAGDAFNFITDLKVFPAAFFDFIMAVGLIIVRRRRKRLGLPAPTFKAWDWVLVFNIIKNIYLLVMPWYPPDGGPYSGDVSFWYATYAATGLGILIGCGIYHWLWTVGIPKLRGYEIRQEIIEFEDGAQSQSLIKVPVADLEAWDASHDHAGRRLVSNVQETTFDGKEEETDSNKDQAK</sequence>
<comment type="subcellular location">
    <subcellularLocation>
        <location evidence="1">Membrane</location>
        <topology evidence="1">Multi-pass membrane protein</topology>
    </subcellularLocation>
</comment>
<evidence type="ECO:0000313" key="8">
    <source>
        <dbReference type="Proteomes" id="UP001498421"/>
    </source>
</evidence>
<comment type="caution">
    <text evidence="7">The sequence shown here is derived from an EMBL/GenBank/DDBJ whole genome shotgun (WGS) entry which is preliminary data.</text>
</comment>
<proteinExistence type="predicted"/>